<feature type="region of interest" description="Disordered" evidence="1">
    <location>
        <begin position="95"/>
        <end position="120"/>
    </location>
</feature>
<sequence length="120" mass="13049">MEISRRARLSVHSGQCCDVNVQSGCSVDQTSVYSIVAVPTSAVVVIRTNVQKIAPRAINVHNKRLIVVTCQTDQAALCNLDVEVRVPVEHQAIELEPEQRSVGDPGVDVNSIREPRPGSH</sequence>
<accession>A0A9P8T312</accession>
<dbReference type="Proteomes" id="UP000769157">
    <property type="component" value="Unassembled WGS sequence"/>
</dbReference>
<keyword evidence="3" id="KW-1185">Reference proteome</keyword>
<gene>
    <name evidence="2" type="ORF">OGAPHI_005126</name>
</gene>
<dbReference type="EMBL" id="JAEUBE010000366">
    <property type="protein sequence ID" value="KAH3663724.1"/>
    <property type="molecule type" value="Genomic_DNA"/>
</dbReference>
<name>A0A9P8T312_9ASCO</name>
<reference evidence="2" key="1">
    <citation type="journal article" date="2021" name="Open Biol.">
        <title>Shared evolutionary footprints suggest mitochondrial oxidative damage underlies multiple complex I losses in fungi.</title>
        <authorList>
            <person name="Schikora-Tamarit M.A."/>
            <person name="Marcet-Houben M."/>
            <person name="Nosek J."/>
            <person name="Gabaldon T."/>
        </authorList>
    </citation>
    <scope>NUCLEOTIDE SEQUENCE</scope>
    <source>
        <strain evidence="2">CBS6075</strain>
    </source>
</reference>
<feature type="compositionally biased region" description="Basic and acidic residues" evidence="1">
    <location>
        <begin position="111"/>
        <end position="120"/>
    </location>
</feature>
<reference evidence="2" key="2">
    <citation type="submission" date="2021-01" db="EMBL/GenBank/DDBJ databases">
        <authorList>
            <person name="Schikora-Tamarit M.A."/>
        </authorList>
    </citation>
    <scope>NUCLEOTIDE SEQUENCE</scope>
    <source>
        <strain evidence="2">CBS6075</strain>
    </source>
</reference>
<evidence type="ECO:0000313" key="3">
    <source>
        <dbReference type="Proteomes" id="UP000769157"/>
    </source>
</evidence>
<dbReference type="GeneID" id="70237090"/>
<evidence type="ECO:0000313" key="2">
    <source>
        <dbReference type="EMBL" id="KAH3663724.1"/>
    </source>
</evidence>
<organism evidence="2 3">
    <name type="scientific">Ogataea philodendri</name>
    <dbReference type="NCBI Taxonomy" id="1378263"/>
    <lineage>
        <taxon>Eukaryota</taxon>
        <taxon>Fungi</taxon>
        <taxon>Dikarya</taxon>
        <taxon>Ascomycota</taxon>
        <taxon>Saccharomycotina</taxon>
        <taxon>Pichiomycetes</taxon>
        <taxon>Pichiales</taxon>
        <taxon>Pichiaceae</taxon>
        <taxon>Ogataea</taxon>
    </lineage>
</organism>
<proteinExistence type="predicted"/>
<evidence type="ECO:0000256" key="1">
    <source>
        <dbReference type="SAM" id="MobiDB-lite"/>
    </source>
</evidence>
<dbReference type="AlphaFoldDB" id="A0A9P8T312"/>
<dbReference type="RefSeq" id="XP_046060060.1">
    <property type="nucleotide sequence ID" value="XM_046206278.1"/>
</dbReference>
<protein>
    <submittedName>
        <fullName evidence="2">Uncharacterized protein</fullName>
    </submittedName>
</protein>
<comment type="caution">
    <text evidence="2">The sequence shown here is derived from an EMBL/GenBank/DDBJ whole genome shotgun (WGS) entry which is preliminary data.</text>
</comment>